<sequence length="1695" mass="182730">MMEERLPKPEMAAKLVGMSTMLQVQPVQPSFGHFNAPYEEPWQGMRQGRQHGQQGQQAQLEPILGQCGLYGEEYWHEKRLPRQQGSKGSKHSHKGMLAPQAREPRNAPWPQGDVVEPWYDHGGGKGNWGRARNYQGPQDRDPYGKNQDPLQRQQGRQAREPRAMKLEFPRFKGREEEELAIVKMDQTTGQELMEEVEYRISRVATQVDPKVIAQLDPKVAVQGDPKVATQLNPKVAAQMDPKVVDPKPTSAKPTMMVQKLTPKQMHAKAWLQGMPGCQGMPRPGMGCPCQGMCCQGQACKACQGCQGMCCKAMPWLPCQAKAWAAKACAAKACAAKAMQGMAAKAAKACHGQGMGCQGMCCQGMCCHARQCQGMAAKAATAKAWLLPRHGCQGNAMAAKACHGQGMGCPCQGMCCQGNARHGCQGCHGQGMGCQGMCCQGMCCQGNAKAWLAKLHATAKAWAAKACLPRHVLPRQWLPRLPRQLPRHAWLPRLATAKAWAAKACQGMCCQGNAKACHGQGMCCQGNAMAAKAKAWAAKALCHGQGMGCPCQGMCCQGQGMPMAAKAKACQGMPRHVLPRPNGLPRLARHAAKACAAKAMQACHGQGMCCHGNAKVGKAWAAKAWAGKAWAGKAKAWPRHALPWPRQGMPRPRLRQGNAAKAKARQGMPRPSTGQGKAAKAKARHAKAKAKARLPGPRLRQGMPRPRQGCQGQGNANRWMEEGGDESKRHRAESQWIVAARPLCHLQYPVAYLSRLQRILPVTRWELYFKAAHTARPPRGLHQRHVPSGARRPLLRVGNRATGTRIASSPDSDLEAFSHNPAHGSFAPLAFQPSAMTNSHVPYWWVNNPTLGEFCFTMIGRADIEGSKSNVAMNAWLPQASYPCGNFSDTSSFKFRRSKGSIGHAFTVRIRTGNQNQTSFYPFVPHEISVLVELILGHLRYLLTDVPPQPNSPPDNVFRPDRPAEASLGSKKRGIAPPPIHGISKITLKVVVFHFRLSAPTYPTPLKSFHKVGLESSSTGSSFPADSAKPVPLAVVSLDSRQGHSESTVRRPGKTAETIVPNLSPGRHAATRSRRGSSSSSPPTADGFGTGTPVPSPQSQSFSRGYGSILPTSLAYIVPSTRGCSPWRPDAVMSTTGRGWHSVLRIFKGRRGRTGHHATCGALPAAGPYLRLSRFQGGQAICTDGRSARARAPGFAATAAPSYSSGPGTCPDGRVSAQLGTVTRLPVHPASPVLLTKNGPLGALDSLTRLNEAAAPSYLFKVCSHSNPSQKIKVGRRCNPQGDPANQLPYALRVYWPVDSHTCQTPWSVFQDGPNGEPAGRRQEHADAEARQEARAAHHDRDDDVSAGMTTARAWAAVAIRVGPRPESIGGPAHHRSTSDRGASPAPIRFPPDNFKHSLTLFSKSFSSFPRGTCLLSVSRPYLALDGIYRPIGAAFPNNPTRRQRLVVRQGPGTTGLSPSPAPPSRGLGPGPPLRTLLQTTIRTPRDVRFSSWALPGSLAVTKGILAHGRPTSATKRDPAPLARRGRLGATVRDTQADVPSAEWRRAQLAFKDSMIHGILQFTPNVDAGTHIVSEAAGDALWFQFLGTFRAGVRFTDEVATVASNGLWPDGRHGVPPTVWGRKAAKPLAPCGYHAFSGRSAGAGFDNDPSAGSPTETLLRLLLPLNDKVQWTSRDVAGSEPPTSPRSEHFTGPFNR</sequence>
<evidence type="ECO:0000256" key="1">
    <source>
        <dbReference type="SAM" id="MobiDB-lite"/>
    </source>
</evidence>
<accession>A0A2N9IHG2</accession>
<feature type="region of interest" description="Disordered" evidence="1">
    <location>
        <begin position="80"/>
        <end position="160"/>
    </location>
</feature>
<proteinExistence type="predicted"/>
<organism evidence="2">
    <name type="scientific">Fagus sylvatica</name>
    <name type="common">Beechnut</name>
    <dbReference type="NCBI Taxonomy" id="28930"/>
    <lineage>
        <taxon>Eukaryota</taxon>
        <taxon>Viridiplantae</taxon>
        <taxon>Streptophyta</taxon>
        <taxon>Embryophyta</taxon>
        <taxon>Tracheophyta</taxon>
        <taxon>Spermatophyta</taxon>
        <taxon>Magnoliopsida</taxon>
        <taxon>eudicotyledons</taxon>
        <taxon>Gunneridae</taxon>
        <taxon>Pentapetalae</taxon>
        <taxon>rosids</taxon>
        <taxon>fabids</taxon>
        <taxon>Fagales</taxon>
        <taxon>Fagaceae</taxon>
        <taxon>Fagus</taxon>
    </lineage>
</organism>
<feature type="region of interest" description="Disordered" evidence="1">
    <location>
        <begin position="1449"/>
        <end position="1472"/>
    </location>
</feature>
<dbReference type="PANTHER" id="PTHR33047:SF8">
    <property type="entry name" value="REGULATOR OF RDNA TRANSCRIPTION PROTEIN 15"/>
    <property type="match status" value="1"/>
</dbReference>
<protein>
    <recommendedName>
        <fullName evidence="3">Senescence-associated protein</fullName>
    </recommendedName>
</protein>
<dbReference type="EMBL" id="OIVN01005621">
    <property type="protein sequence ID" value="SPD23331.1"/>
    <property type="molecule type" value="Genomic_DNA"/>
</dbReference>
<feature type="compositionally biased region" description="Basic and acidic residues" evidence="1">
    <location>
        <begin position="1318"/>
        <end position="1343"/>
    </location>
</feature>
<feature type="region of interest" description="Disordered" evidence="1">
    <location>
        <begin position="949"/>
        <end position="975"/>
    </location>
</feature>
<feature type="region of interest" description="Disordered" evidence="1">
    <location>
        <begin position="1307"/>
        <end position="1344"/>
    </location>
</feature>
<feature type="region of interest" description="Disordered" evidence="1">
    <location>
        <begin position="1364"/>
        <end position="1387"/>
    </location>
</feature>
<evidence type="ECO:0000313" key="2">
    <source>
        <dbReference type="EMBL" id="SPD23331.1"/>
    </source>
</evidence>
<dbReference type="InterPro" id="IPR052997">
    <property type="entry name" value="RRT15-like"/>
</dbReference>
<feature type="region of interest" description="Disordered" evidence="1">
    <location>
        <begin position="687"/>
        <end position="726"/>
    </location>
</feature>
<feature type="region of interest" description="Disordered" evidence="1">
    <location>
        <begin position="658"/>
        <end position="677"/>
    </location>
</feature>
<feature type="region of interest" description="Disordered" evidence="1">
    <location>
        <begin position="1672"/>
        <end position="1695"/>
    </location>
</feature>
<dbReference type="PANTHER" id="PTHR33047">
    <property type="entry name" value="PROTEIN TAR1"/>
    <property type="match status" value="1"/>
</dbReference>
<reference evidence="2" key="1">
    <citation type="submission" date="2018-02" db="EMBL/GenBank/DDBJ databases">
        <authorList>
            <person name="Cohen D.B."/>
            <person name="Kent A.D."/>
        </authorList>
    </citation>
    <scope>NUCLEOTIDE SEQUENCE</scope>
</reference>
<evidence type="ECO:0008006" key="3">
    <source>
        <dbReference type="Google" id="ProtNLM"/>
    </source>
</evidence>
<feature type="region of interest" description="Disordered" evidence="1">
    <location>
        <begin position="1036"/>
        <end position="1101"/>
    </location>
</feature>
<name>A0A2N9IHG2_FAGSY</name>
<gene>
    <name evidence="2" type="ORF">FSB_LOCUS51213</name>
</gene>